<organism evidence="1 2">
    <name type="scientific">Ensifer adhaerens</name>
    <name type="common">Sinorhizobium morelense</name>
    <dbReference type="NCBI Taxonomy" id="106592"/>
    <lineage>
        <taxon>Bacteria</taxon>
        <taxon>Pseudomonadati</taxon>
        <taxon>Pseudomonadota</taxon>
        <taxon>Alphaproteobacteria</taxon>
        <taxon>Hyphomicrobiales</taxon>
        <taxon>Rhizobiaceae</taxon>
        <taxon>Sinorhizobium/Ensifer group</taxon>
        <taxon>Ensifer</taxon>
    </lineage>
</organism>
<accession>A0A0L8C3I5</accession>
<proteinExistence type="predicted"/>
<dbReference type="RefSeq" id="WP_053248384.1">
    <property type="nucleotide sequence ID" value="NZ_LGAP01000002.1"/>
</dbReference>
<evidence type="ECO:0000313" key="1">
    <source>
        <dbReference type="EMBL" id="KOF21450.1"/>
    </source>
</evidence>
<reference evidence="2" key="1">
    <citation type="submission" date="2015-07" db="EMBL/GenBank/DDBJ databases">
        <title>Whole genome sequence of an Ensifer adhaerens strain isolated from a cave pool in the Wind Cave National Park.</title>
        <authorList>
            <person name="Eng W.W.H."/>
            <person name="Gan H.M."/>
            <person name="Barton H.A."/>
            <person name="Savka M.A."/>
        </authorList>
    </citation>
    <scope>NUCLEOTIDE SEQUENCE [LARGE SCALE GENOMIC DNA]</scope>
    <source>
        <strain evidence="2">SD006</strain>
    </source>
</reference>
<protein>
    <submittedName>
        <fullName evidence="1">Membrane protein</fullName>
    </submittedName>
</protein>
<dbReference type="OrthoDB" id="8145930at2"/>
<dbReference type="Pfam" id="PF19717">
    <property type="entry name" value="DUF6212"/>
    <property type="match status" value="1"/>
</dbReference>
<comment type="caution">
    <text evidence="1">The sequence shown here is derived from an EMBL/GenBank/DDBJ whole genome shotgun (WGS) entry which is preliminary data.</text>
</comment>
<gene>
    <name evidence="1" type="ORF">AC244_06060</name>
</gene>
<dbReference type="Proteomes" id="UP000037425">
    <property type="component" value="Unassembled WGS sequence"/>
</dbReference>
<dbReference type="PATRIC" id="fig|106592.7.peg.2853"/>
<dbReference type="AlphaFoldDB" id="A0A0L8C3I5"/>
<sequence length="493" mass="52992">MQEVRQSTLGPRLGLKKLLLASDRDRAILQGSNVAHLVDYLEADGGSFDTLKDAFPLAAVAFSDKGEADLKKGLARLSGLRTIPELAVLRLDPANVAESSALLRALAEDGVGRLARYTASITSELAMLRREREELFENYRLLEDAFHARNWEPVAEVFAHDPFADPKDEGVGQLLSSAFIEQLLPVSSLGVAGFALHLHSLPKGSGELIVTLTYLESGEGVAEWNVPFVGLVSGWNFFSLPRACGGAARTLRLRVSASGSDALGLSLGHHIASERYSARSEHPHPDLDLRPLAFRVFTGLPGVKPASTANMIAPTSLLEGQFTVDYRLGLEKLSQIADVSVTPIVPDFQTIRFLEHEHAIVCHPLPSGISAGAINRAIEPGTVSLSASAIIDHPKGAPAAVSFLLSPASSNARSEVAELARKGSAKPSTLFSGWREVGAQQSISISMQMDEAIRVPMDLIILSRAVGDTVDFCWLKLSSFRLVKQSTEALNAR</sequence>
<evidence type="ECO:0000313" key="2">
    <source>
        <dbReference type="Proteomes" id="UP000037425"/>
    </source>
</evidence>
<name>A0A0L8C3I5_ENSAD</name>
<dbReference type="EMBL" id="LGAP01000002">
    <property type="protein sequence ID" value="KOF21450.1"/>
    <property type="molecule type" value="Genomic_DNA"/>
</dbReference>
<dbReference type="InterPro" id="IPR046184">
    <property type="entry name" value="DUF6212"/>
</dbReference>